<dbReference type="EMBL" id="JAFBFH010000004">
    <property type="protein sequence ID" value="MBM7713860.1"/>
    <property type="molecule type" value="Genomic_DNA"/>
</dbReference>
<accession>A0ABS2R2I1</accession>
<dbReference type="InterPro" id="IPR018540">
    <property type="entry name" value="Spo0E-like"/>
</dbReference>
<dbReference type="SUPFAM" id="SSF140500">
    <property type="entry name" value="BAS1536-like"/>
    <property type="match status" value="1"/>
</dbReference>
<comment type="caution">
    <text evidence="1">The sequence shown here is derived from an EMBL/GenBank/DDBJ whole genome shotgun (WGS) entry which is preliminary data.</text>
</comment>
<dbReference type="Proteomes" id="UP000823485">
    <property type="component" value="Unassembled WGS sequence"/>
</dbReference>
<evidence type="ECO:0000313" key="1">
    <source>
        <dbReference type="EMBL" id="MBM7713860.1"/>
    </source>
</evidence>
<dbReference type="RefSeq" id="WP_077112888.1">
    <property type="nucleotide sequence ID" value="NZ_JAFBFH010000004.1"/>
</dbReference>
<proteinExistence type="predicted"/>
<gene>
    <name evidence="1" type="ORF">JOC94_000830</name>
</gene>
<dbReference type="Gene3D" id="4.10.280.10">
    <property type="entry name" value="Helix-loop-helix DNA-binding domain"/>
    <property type="match status" value="1"/>
</dbReference>
<protein>
    <recommendedName>
        <fullName evidence="3">Aspartyl-phosphate phosphatase Spo0E family protein</fullName>
    </recommendedName>
</protein>
<dbReference type="InterPro" id="IPR037208">
    <property type="entry name" value="Spo0E-like_sf"/>
</dbReference>
<dbReference type="Pfam" id="PF09388">
    <property type="entry name" value="SpoOE-like"/>
    <property type="match status" value="1"/>
</dbReference>
<sequence>MFGGDTTIKPFIDYSIYIKKKQMIRSARKFGLTAAKTVKLSQELDQLLNLKQKELLKQAMDQTQ</sequence>
<evidence type="ECO:0000313" key="2">
    <source>
        <dbReference type="Proteomes" id="UP000823485"/>
    </source>
</evidence>
<reference evidence="1 2" key="1">
    <citation type="submission" date="2021-01" db="EMBL/GenBank/DDBJ databases">
        <title>Genomic Encyclopedia of Type Strains, Phase IV (KMG-IV): sequencing the most valuable type-strain genomes for metagenomic binning, comparative biology and taxonomic classification.</title>
        <authorList>
            <person name="Goeker M."/>
        </authorList>
    </citation>
    <scope>NUCLEOTIDE SEQUENCE [LARGE SCALE GENOMIC DNA]</scope>
    <source>
        <strain evidence="1 2">DSM 105453</strain>
    </source>
</reference>
<keyword evidence="2" id="KW-1185">Reference proteome</keyword>
<dbReference type="InterPro" id="IPR036638">
    <property type="entry name" value="HLH_DNA-bd_sf"/>
</dbReference>
<evidence type="ECO:0008006" key="3">
    <source>
        <dbReference type="Google" id="ProtNLM"/>
    </source>
</evidence>
<name>A0ABS2R2I1_9BACI</name>
<organism evidence="1 2">
    <name type="scientific">Siminovitchia thermophila</name>
    <dbReference type="NCBI Taxonomy" id="1245522"/>
    <lineage>
        <taxon>Bacteria</taxon>
        <taxon>Bacillati</taxon>
        <taxon>Bacillota</taxon>
        <taxon>Bacilli</taxon>
        <taxon>Bacillales</taxon>
        <taxon>Bacillaceae</taxon>
        <taxon>Siminovitchia</taxon>
    </lineage>
</organism>